<evidence type="ECO:0000256" key="10">
    <source>
        <dbReference type="ARBA" id="ARBA00022833"/>
    </source>
</evidence>
<reference evidence="17 18" key="1">
    <citation type="journal article" date="2016" name="Nat. Commun.">
        <title>Ectomycorrhizal ecology is imprinted in the genome of the dominant symbiotic fungus Cenococcum geophilum.</title>
        <authorList>
            <consortium name="DOE Joint Genome Institute"/>
            <person name="Peter M."/>
            <person name="Kohler A."/>
            <person name="Ohm R.A."/>
            <person name="Kuo A."/>
            <person name="Krutzmann J."/>
            <person name="Morin E."/>
            <person name="Arend M."/>
            <person name="Barry K.W."/>
            <person name="Binder M."/>
            <person name="Choi C."/>
            <person name="Clum A."/>
            <person name="Copeland A."/>
            <person name="Grisel N."/>
            <person name="Haridas S."/>
            <person name="Kipfer T."/>
            <person name="LaButti K."/>
            <person name="Lindquist E."/>
            <person name="Lipzen A."/>
            <person name="Maire R."/>
            <person name="Meier B."/>
            <person name="Mihaltcheva S."/>
            <person name="Molinier V."/>
            <person name="Murat C."/>
            <person name="Poggeler S."/>
            <person name="Quandt C.A."/>
            <person name="Sperisen C."/>
            <person name="Tritt A."/>
            <person name="Tisserant E."/>
            <person name="Crous P.W."/>
            <person name="Henrissat B."/>
            <person name="Nehls U."/>
            <person name="Egli S."/>
            <person name="Spatafora J.W."/>
            <person name="Grigoriev I.V."/>
            <person name="Martin F.M."/>
        </authorList>
    </citation>
    <scope>NUCLEOTIDE SEQUENCE [LARGE SCALE GENOMIC DNA]</scope>
    <source>
        <strain evidence="17 18">CBS 459.81</strain>
    </source>
</reference>
<keyword evidence="11 15" id="KW-0175">Coiled coil</keyword>
<dbReference type="GO" id="GO:0007004">
    <property type="term" value="P:telomere maintenance via telomerase"/>
    <property type="evidence" value="ECO:0007669"/>
    <property type="project" value="TreeGrafter"/>
</dbReference>
<name>A0A8E2JA63_9PEZI</name>
<dbReference type="Gene3D" id="1.10.287.1490">
    <property type="match status" value="1"/>
</dbReference>
<dbReference type="FunFam" id="3.40.50.300:FF:000947">
    <property type="entry name" value="DNA repair protein RAD50"/>
    <property type="match status" value="1"/>
</dbReference>
<dbReference type="Pfam" id="PF13476">
    <property type="entry name" value="AAA_23"/>
    <property type="match status" value="1"/>
</dbReference>
<evidence type="ECO:0000256" key="3">
    <source>
        <dbReference type="ARBA" id="ARBA00004286"/>
    </source>
</evidence>
<dbReference type="GO" id="GO:0030870">
    <property type="term" value="C:Mre11 complex"/>
    <property type="evidence" value="ECO:0007669"/>
    <property type="project" value="InterPro"/>
</dbReference>
<dbReference type="GO" id="GO:0070192">
    <property type="term" value="P:chromosome organization involved in meiotic cell cycle"/>
    <property type="evidence" value="ECO:0007669"/>
    <property type="project" value="TreeGrafter"/>
</dbReference>
<keyword evidence="8" id="KW-0227">DNA damage</keyword>
<dbReference type="Gene3D" id="3.40.50.300">
    <property type="entry name" value="P-loop containing nucleotide triphosphate hydrolases"/>
    <property type="match status" value="2"/>
</dbReference>
<dbReference type="GO" id="GO:0003691">
    <property type="term" value="F:double-stranded telomeric DNA binding"/>
    <property type="evidence" value="ECO:0007669"/>
    <property type="project" value="TreeGrafter"/>
</dbReference>
<keyword evidence="18" id="KW-1185">Reference proteome</keyword>
<comment type="catalytic activity">
    <reaction evidence="14">
        <text>ATP + H2O = ADP + phosphate + H(+)</text>
        <dbReference type="Rhea" id="RHEA:13065"/>
        <dbReference type="ChEBI" id="CHEBI:15377"/>
        <dbReference type="ChEBI" id="CHEBI:15378"/>
        <dbReference type="ChEBI" id="CHEBI:30616"/>
        <dbReference type="ChEBI" id="CHEBI:43474"/>
        <dbReference type="ChEBI" id="CHEBI:456216"/>
    </reaction>
</comment>
<dbReference type="Proteomes" id="UP000250266">
    <property type="component" value="Unassembled WGS sequence"/>
</dbReference>
<sequence length="1305" mass="150516">MSKIDKLSILGIRSFDNTRSETIQFQAPLTLIVGFNGSGKTTIIECLKYATTGELPPNSKGGAFIHDPKLCGENEVLAQVKLSFKSTSQAKMVATRSMQLTVKKASRTFKTLEGQLLMVKDGERTAISSRVAELDQIMPQYLGVSKAILESVIFCHQDESLWPMSEPGQLKKRFDEIFEALKYTKAIDNIKVLRKKQNEELAKYRIIEQNAKEDKDRGDRAEKRATELHDEIERLRLQSSSLHARVEDAAQKSQEAWNHAAQFEQIVARLEGKRIERRTLEKNVEDLRDNLQEMQDSDDGLKAILAQYEERIAQQVEERESNRVRYSELSKELEDGRRSLGIKQGEVGKFEAQKDQYERQVQHRENLVKETARRHGIHGFSLEITDEHVRDFMEKIAKMSRDQNQAFEKARRETQEELKKAQSALNLLNERKSVLNQSRETSRAQIATNDRRIAIFQTELDKIAFDEGGKAALESAMEDTGRRLNKAKADLSAANWDQRIQELDSQIRALDDVKEKLDTELIEGTRQAADSAQLDYLRKELRDKEHSLQTLIGAHKDRIAQVLGSSWDPNSLEQDFQSALTQRMTEVKEVEMQRDAMRHELEQVEFKLSTNQAQLKKKQEQLAKCEKEVSQALYDEEEIEDFESILREREEAYQTESSDGSKFAAQLDYFKKCLANAKEDNMCRLCERHLKDEKNFTKTGFIKKLETVVEKALNAVASGTLDDLASDLGRARNARPSYDMLVRLRDDEIPSLESEAESLRSRHQTLTATVQEQDDILRDRQDAKREVESHSKTIQNITKYQSDILNLEHQIKELALKQSTAGMSRGLEKIQDHLRAVNEESRSTKSTLAQLSTDRDRARNHINALEFEAKDLESNLHKAEYQLKEKASLLARIEELKSHNSEQRETMRRLDKDIQDVMPQIEQAQLKYDDANRRGTERDNELQQQASKLSDSVRQLQHADQEIKAYIDRGGPEQLARTQMEIEHLEAEVSRLEATQRQITVQIKKIDDQLRNTDNTKRAINDNLRFRRSSRELEEVLADIEHLESQNAESDKAHYEREGHKWQLERNKLSAEEASLIGSLKSKDDQLQDYLRDWETDYKDAAYKYKEAHIRVETTKAAVEDLGRYGSALDKAIMKFHSIKMEEINRIIEELWKKTYQGTDVDSILIRSDNETVKGNKSYNYRVVMVKQDAEMDMRGRCSAGQKVLASIIIRLALAECFGVNCGLIALDEPTTNLDQDNIRALAESLAEIIKVRRQQTNFQLIVITHDEEFLRYMQCADFCDTYYRVSRNERQKSIIERQSIAEVV</sequence>
<feature type="coiled-coil region" evidence="15">
    <location>
        <begin position="587"/>
        <end position="635"/>
    </location>
</feature>
<dbReference type="GO" id="GO:0043047">
    <property type="term" value="F:single-stranded telomeric DNA binding"/>
    <property type="evidence" value="ECO:0007669"/>
    <property type="project" value="TreeGrafter"/>
</dbReference>
<evidence type="ECO:0000313" key="18">
    <source>
        <dbReference type="Proteomes" id="UP000250266"/>
    </source>
</evidence>
<evidence type="ECO:0000256" key="5">
    <source>
        <dbReference type="ARBA" id="ARBA00017893"/>
    </source>
</evidence>
<dbReference type="GO" id="GO:0051880">
    <property type="term" value="F:G-quadruplex DNA binding"/>
    <property type="evidence" value="ECO:0007669"/>
    <property type="project" value="TreeGrafter"/>
</dbReference>
<comment type="subcellular location">
    <subcellularLocation>
        <location evidence="3">Chromosome</location>
    </subcellularLocation>
    <subcellularLocation>
        <location evidence="2">Nucleus</location>
    </subcellularLocation>
</comment>
<evidence type="ECO:0000256" key="15">
    <source>
        <dbReference type="SAM" id="Coils"/>
    </source>
</evidence>
<evidence type="ECO:0000256" key="9">
    <source>
        <dbReference type="ARBA" id="ARBA00022801"/>
    </source>
</evidence>
<comment type="cofactor">
    <cofactor evidence="1">
        <name>Zn(2+)</name>
        <dbReference type="ChEBI" id="CHEBI:29105"/>
    </cofactor>
</comment>
<dbReference type="NCBIfam" id="TIGR00606">
    <property type="entry name" value="rad50"/>
    <property type="match status" value="1"/>
</dbReference>
<feature type="coiled-coil region" evidence="15">
    <location>
        <begin position="354"/>
        <end position="438"/>
    </location>
</feature>
<evidence type="ECO:0000256" key="14">
    <source>
        <dbReference type="ARBA" id="ARBA00049360"/>
    </source>
</evidence>
<evidence type="ECO:0000256" key="2">
    <source>
        <dbReference type="ARBA" id="ARBA00004123"/>
    </source>
</evidence>
<evidence type="ECO:0000256" key="4">
    <source>
        <dbReference type="ARBA" id="ARBA00009439"/>
    </source>
</evidence>
<dbReference type="EMBL" id="KV745371">
    <property type="protein sequence ID" value="OCK75050.1"/>
    <property type="molecule type" value="Genomic_DNA"/>
</dbReference>
<evidence type="ECO:0000256" key="12">
    <source>
        <dbReference type="ARBA" id="ARBA00023204"/>
    </source>
</evidence>
<feature type="coiled-coil region" evidence="15">
    <location>
        <begin position="848"/>
        <end position="913"/>
    </location>
</feature>
<gene>
    <name evidence="17" type="ORF">K432DRAFT_386437</name>
</gene>
<dbReference type="PANTHER" id="PTHR18867:SF12">
    <property type="entry name" value="DNA REPAIR PROTEIN RAD50"/>
    <property type="match status" value="1"/>
</dbReference>
<organism evidence="17 18">
    <name type="scientific">Lepidopterella palustris CBS 459.81</name>
    <dbReference type="NCBI Taxonomy" id="1314670"/>
    <lineage>
        <taxon>Eukaryota</taxon>
        <taxon>Fungi</taxon>
        <taxon>Dikarya</taxon>
        <taxon>Ascomycota</taxon>
        <taxon>Pezizomycotina</taxon>
        <taxon>Dothideomycetes</taxon>
        <taxon>Pleosporomycetidae</taxon>
        <taxon>Mytilinidiales</taxon>
        <taxon>Argynnaceae</taxon>
        <taxon>Lepidopterella</taxon>
    </lineage>
</organism>
<feature type="coiled-coil region" evidence="15">
    <location>
        <begin position="975"/>
        <end position="1002"/>
    </location>
</feature>
<keyword evidence="7" id="KW-0479">Metal-binding</keyword>
<proteinExistence type="inferred from homology"/>
<dbReference type="OrthoDB" id="18797at2759"/>
<evidence type="ECO:0000313" key="17">
    <source>
        <dbReference type="EMBL" id="OCK75050.1"/>
    </source>
</evidence>
<evidence type="ECO:0000256" key="13">
    <source>
        <dbReference type="ARBA" id="ARBA00023242"/>
    </source>
</evidence>
<feature type="coiled-coil region" evidence="15">
    <location>
        <begin position="470"/>
        <end position="520"/>
    </location>
</feature>
<evidence type="ECO:0000256" key="6">
    <source>
        <dbReference type="ARBA" id="ARBA00022454"/>
    </source>
</evidence>
<dbReference type="GO" id="GO:0000794">
    <property type="term" value="C:condensed nuclear chromosome"/>
    <property type="evidence" value="ECO:0007669"/>
    <property type="project" value="TreeGrafter"/>
</dbReference>
<evidence type="ECO:0000256" key="1">
    <source>
        <dbReference type="ARBA" id="ARBA00001947"/>
    </source>
</evidence>
<dbReference type="GO" id="GO:0000722">
    <property type="term" value="P:telomere maintenance via recombination"/>
    <property type="evidence" value="ECO:0007669"/>
    <property type="project" value="TreeGrafter"/>
</dbReference>
<keyword evidence="12" id="KW-0234">DNA repair</keyword>
<dbReference type="GO" id="GO:0006302">
    <property type="term" value="P:double-strand break repair"/>
    <property type="evidence" value="ECO:0007669"/>
    <property type="project" value="InterPro"/>
</dbReference>
<feature type="coiled-coil region" evidence="15">
    <location>
        <begin position="194"/>
        <end position="325"/>
    </location>
</feature>
<evidence type="ECO:0000256" key="11">
    <source>
        <dbReference type="ARBA" id="ARBA00023054"/>
    </source>
</evidence>
<keyword evidence="6" id="KW-0158">Chromosome</keyword>
<keyword evidence="10" id="KW-0862">Zinc</keyword>
<accession>A0A8E2JA63</accession>
<feature type="domain" description="Rad50/SbcC-type AAA" evidence="16">
    <location>
        <begin position="6"/>
        <end position="233"/>
    </location>
</feature>
<dbReference type="InterPro" id="IPR038729">
    <property type="entry name" value="Rad50/SbcC_AAA"/>
</dbReference>
<feature type="coiled-coil region" evidence="15">
    <location>
        <begin position="1026"/>
        <end position="1053"/>
    </location>
</feature>
<keyword evidence="9" id="KW-0378">Hydrolase</keyword>
<dbReference type="FunFam" id="3.40.50.300:FF:001195">
    <property type="entry name" value="DNA repair protein rad50"/>
    <property type="match status" value="1"/>
</dbReference>
<evidence type="ECO:0000256" key="7">
    <source>
        <dbReference type="ARBA" id="ARBA00022723"/>
    </source>
</evidence>
<dbReference type="InterPro" id="IPR004584">
    <property type="entry name" value="Rad50_eukaryotes"/>
</dbReference>
<comment type="similarity">
    <text evidence="4">Belongs to the SMC family. RAD50 subfamily.</text>
</comment>
<dbReference type="PANTHER" id="PTHR18867">
    <property type="entry name" value="RAD50"/>
    <property type="match status" value="1"/>
</dbReference>
<evidence type="ECO:0000259" key="16">
    <source>
        <dbReference type="Pfam" id="PF13476"/>
    </source>
</evidence>
<dbReference type="InterPro" id="IPR027417">
    <property type="entry name" value="P-loop_NTPase"/>
</dbReference>
<keyword evidence="13" id="KW-0539">Nucleus</keyword>
<dbReference type="GO" id="GO:0016887">
    <property type="term" value="F:ATP hydrolysis activity"/>
    <property type="evidence" value="ECO:0007669"/>
    <property type="project" value="InterPro"/>
</dbReference>
<dbReference type="GO" id="GO:0046872">
    <property type="term" value="F:metal ion binding"/>
    <property type="evidence" value="ECO:0007669"/>
    <property type="project" value="UniProtKB-KW"/>
</dbReference>
<dbReference type="SUPFAM" id="SSF52540">
    <property type="entry name" value="P-loop containing nucleoside triphosphate hydrolases"/>
    <property type="match status" value="1"/>
</dbReference>
<protein>
    <recommendedName>
        <fullName evidence="5">DNA repair protein RAD50</fullName>
    </recommendedName>
</protein>
<dbReference type="Pfam" id="PF13558">
    <property type="entry name" value="SbcC_Walker_B"/>
    <property type="match status" value="1"/>
</dbReference>
<evidence type="ECO:0000256" key="8">
    <source>
        <dbReference type="ARBA" id="ARBA00022763"/>
    </source>
</evidence>